<feature type="region of interest" description="Disordered" evidence="1">
    <location>
        <begin position="83"/>
        <end position="103"/>
    </location>
</feature>
<feature type="compositionally biased region" description="Polar residues" evidence="1">
    <location>
        <begin position="83"/>
        <end position="95"/>
    </location>
</feature>
<gene>
    <name evidence="2" type="ORF">AAHA92_02774</name>
</gene>
<evidence type="ECO:0000313" key="2">
    <source>
        <dbReference type="EMBL" id="KAL1567280.1"/>
    </source>
</evidence>
<evidence type="ECO:0000256" key="1">
    <source>
        <dbReference type="SAM" id="MobiDB-lite"/>
    </source>
</evidence>
<keyword evidence="3" id="KW-1185">Reference proteome</keyword>
<comment type="caution">
    <text evidence="2">The sequence shown here is derived from an EMBL/GenBank/DDBJ whole genome shotgun (WGS) entry which is preliminary data.</text>
</comment>
<feature type="compositionally biased region" description="Low complexity" evidence="1">
    <location>
        <begin position="11"/>
        <end position="23"/>
    </location>
</feature>
<feature type="region of interest" description="Disordered" evidence="1">
    <location>
        <begin position="1"/>
        <end position="46"/>
    </location>
</feature>
<name>A0ABD1IF09_SALDI</name>
<sequence length="103" mass="11100">MHSNRKRDPLGQIGTTRGRTTGIEAQATSPTGQAEMHKTSMFPLTSEGNRGIQVKVRVGSTIRVRVQKGMSTILKGVGPVLTSKEQGQTTNTHGSRTGILTIW</sequence>
<evidence type="ECO:0000313" key="3">
    <source>
        <dbReference type="Proteomes" id="UP001567538"/>
    </source>
</evidence>
<dbReference type="AlphaFoldDB" id="A0ABD1IF09"/>
<accession>A0ABD1IF09</accession>
<protein>
    <submittedName>
        <fullName evidence="2">Uncharacterized protein</fullName>
    </submittedName>
</protein>
<reference evidence="2 3" key="1">
    <citation type="submission" date="2024-06" db="EMBL/GenBank/DDBJ databases">
        <title>A chromosome level genome sequence of Diviner's sage (Salvia divinorum).</title>
        <authorList>
            <person name="Ford S.A."/>
            <person name="Ro D.-K."/>
            <person name="Ness R.W."/>
            <person name="Phillips M.A."/>
        </authorList>
    </citation>
    <scope>NUCLEOTIDE SEQUENCE [LARGE SCALE GENOMIC DNA]</scope>
    <source>
        <strain evidence="2">SAF-2024a</strain>
        <tissue evidence="2">Leaf</tissue>
    </source>
</reference>
<dbReference type="Proteomes" id="UP001567538">
    <property type="component" value="Unassembled WGS sequence"/>
</dbReference>
<organism evidence="2 3">
    <name type="scientific">Salvia divinorum</name>
    <name type="common">Maria pastora</name>
    <name type="synonym">Diviner's sage</name>
    <dbReference type="NCBI Taxonomy" id="28513"/>
    <lineage>
        <taxon>Eukaryota</taxon>
        <taxon>Viridiplantae</taxon>
        <taxon>Streptophyta</taxon>
        <taxon>Embryophyta</taxon>
        <taxon>Tracheophyta</taxon>
        <taxon>Spermatophyta</taxon>
        <taxon>Magnoliopsida</taxon>
        <taxon>eudicotyledons</taxon>
        <taxon>Gunneridae</taxon>
        <taxon>Pentapetalae</taxon>
        <taxon>asterids</taxon>
        <taxon>lamiids</taxon>
        <taxon>Lamiales</taxon>
        <taxon>Lamiaceae</taxon>
        <taxon>Nepetoideae</taxon>
        <taxon>Mentheae</taxon>
        <taxon>Salviinae</taxon>
        <taxon>Salvia</taxon>
        <taxon>Salvia subgen. Calosphace</taxon>
    </lineage>
</organism>
<proteinExistence type="predicted"/>
<dbReference type="EMBL" id="JBEAFC010000002">
    <property type="protein sequence ID" value="KAL1567280.1"/>
    <property type="molecule type" value="Genomic_DNA"/>
</dbReference>